<evidence type="ECO:0000313" key="2">
    <source>
        <dbReference type="EMBL" id="MBD1380390.1"/>
    </source>
</evidence>
<dbReference type="EMBL" id="JACXAI010000009">
    <property type="protein sequence ID" value="MBD1380390.1"/>
    <property type="molecule type" value="Genomic_DNA"/>
</dbReference>
<dbReference type="RefSeq" id="WP_191157970.1">
    <property type="nucleotide sequence ID" value="NZ_JACXAI010000009.1"/>
</dbReference>
<accession>A0A926RX81</accession>
<keyword evidence="3" id="KW-1185">Reference proteome</keyword>
<keyword evidence="1" id="KW-0472">Membrane</keyword>
<name>A0A926RX81_9BACI</name>
<keyword evidence="1" id="KW-1133">Transmembrane helix</keyword>
<feature type="transmembrane region" description="Helical" evidence="1">
    <location>
        <begin position="80"/>
        <end position="101"/>
    </location>
</feature>
<protein>
    <submittedName>
        <fullName evidence="2">Uncharacterized protein</fullName>
    </submittedName>
</protein>
<reference evidence="2" key="1">
    <citation type="submission" date="2020-09" db="EMBL/GenBank/DDBJ databases">
        <title>A novel bacterium of genus Bacillus, isolated from South China Sea.</title>
        <authorList>
            <person name="Huang H."/>
            <person name="Mo K."/>
            <person name="Hu Y."/>
        </authorList>
    </citation>
    <scope>NUCLEOTIDE SEQUENCE</scope>
    <source>
        <strain evidence="2">IB182487</strain>
    </source>
</reference>
<comment type="caution">
    <text evidence="2">The sequence shown here is derived from an EMBL/GenBank/DDBJ whole genome shotgun (WGS) entry which is preliminary data.</text>
</comment>
<organism evidence="2 3">
    <name type="scientific">Metabacillus arenae</name>
    <dbReference type="NCBI Taxonomy" id="2771434"/>
    <lineage>
        <taxon>Bacteria</taxon>
        <taxon>Bacillati</taxon>
        <taxon>Bacillota</taxon>
        <taxon>Bacilli</taxon>
        <taxon>Bacillales</taxon>
        <taxon>Bacillaceae</taxon>
        <taxon>Metabacillus</taxon>
    </lineage>
</organism>
<keyword evidence="1" id="KW-0812">Transmembrane</keyword>
<feature type="transmembrane region" description="Helical" evidence="1">
    <location>
        <begin position="53"/>
        <end position="74"/>
    </location>
</feature>
<dbReference type="AlphaFoldDB" id="A0A926RX81"/>
<dbReference type="Proteomes" id="UP000626844">
    <property type="component" value="Unassembled WGS sequence"/>
</dbReference>
<proteinExistence type="predicted"/>
<sequence>MYIVATFSYSSTLEIFLKEIEENGFTKQQILVIPLSEVKGSNSKLPNSPGVGFIDLAAVFGSIFMLLGTIYGLNLRLGPIAWGSFGLIFGILLGVFLVFIIKKMKTKKPHHTSKGEVVVMIHCSKDMLQIIEPILWNHDVLAVGKLNKS</sequence>
<evidence type="ECO:0000256" key="1">
    <source>
        <dbReference type="SAM" id="Phobius"/>
    </source>
</evidence>
<evidence type="ECO:0000313" key="3">
    <source>
        <dbReference type="Proteomes" id="UP000626844"/>
    </source>
</evidence>
<gene>
    <name evidence="2" type="ORF">IC621_09115</name>
</gene>